<gene>
    <name evidence="1" type="ORF">EZS27_023392</name>
</gene>
<name>A0A5J4R228_9ZZZZ</name>
<evidence type="ECO:0000313" key="1">
    <source>
        <dbReference type="EMBL" id="KAA6327638.1"/>
    </source>
</evidence>
<proteinExistence type="predicted"/>
<accession>A0A5J4R228</accession>
<protein>
    <submittedName>
        <fullName evidence="1">Uncharacterized protein</fullName>
    </submittedName>
</protein>
<dbReference type="EMBL" id="SNRY01001956">
    <property type="protein sequence ID" value="KAA6327638.1"/>
    <property type="molecule type" value="Genomic_DNA"/>
</dbReference>
<reference evidence="1" key="1">
    <citation type="submission" date="2019-03" db="EMBL/GenBank/DDBJ databases">
        <title>Single cell metagenomics reveals metabolic interactions within the superorganism composed of flagellate Streblomastix strix and complex community of Bacteroidetes bacteria on its surface.</title>
        <authorList>
            <person name="Treitli S.C."/>
            <person name="Kolisko M."/>
            <person name="Husnik F."/>
            <person name="Keeling P."/>
            <person name="Hampl V."/>
        </authorList>
    </citation>
    <scope>NUCLEOTIDE SEQUENCE</scope>
    <source>
        <strain evidence="1">STM</strain>
    </source>
</reference>
<dbReference type="AlphaFoldDB" id="A0A5J4R228"/>
<comment type="caution">
    <text evidence="1">The sequence shown here is derived from an EMBL/GenBank/DDBJ whole genome shotgun (WGS) entry which is preliminary data.</text>
</comment>
<sequence length="388" mass="42585">MANNTIFDRISEQTNDLSNLVTKGKTTQTSNHKDARTEKQITQRIQFANIMTMSQILVNQIRGAYQSKPKKLSFHNMFVKTNLNKIKVYLDKEEAAVKACVVAPYVISQGVLPSIEITLQNNLMITSLRVPQGFIITDATTLGEVSAALRINSYIQEGDRISILHLPQSIMGERSIPRATLIFQRFTLNSLSKDLFYNSISASLFRVNNGYIGTDANAEEGGLTYVLSRKEGNKLLVSTQNIVLTPGNTWYKKYSSEEKRKEAVNSYGANGLYVYDPQETDTPQNPEDAYFAVTAVTLNGTLAPKGDGELFVSSGDSLEIKGSKLTDVELKANILVGGPTGNPTTVALSAVGTITATSDTSIKINLTINGEINYLLRADTSVIIYNFI</sequence>
<organism evidence="1">
    <name type="scientific">termite gut metagenome</name>
    <dbReference type="NCBI Taxonomy" id="433724"/>
    <lineage>
        <taxon>unclassified sequences</taxon>
        <taxon>metagenomes</taxon>
        <taxon>organismal metagenomes</taxon>
    </lineage>
</organism>